<accession>A0A9W9HN43</accession>
<feature type="compositionally biased region" description="Low complexity" evidence="1">
    <location>
        <begin position="214"/>
        <end position="239"/>
    </location>
</feature>
<reference evidence="3" key="2">
    <citation type="journal article" date="2023" name="IMA Fungus">
        <title>Comparative genomic study of the Penicillium genus elucidates a diverse pangenome and 15 lateral gene transfer events.</title>
        <authorList>
            <person name="Petersen C."/>
            <person name="Sorensen T."/>
            <person name="Nielsen M.R."/>
            <person name="Sondergaard T.E."/>
            <person name="Sorensen J.L."/>
            <person name="Fitzpatrick D.A."/>
            <person name="Frisvad J.C."/>
            <person name="Nielsen K.L."/>
        </authorList>
    </citation>
    <scope>NUCLEOTIDE SEQUENCE</scope>
    <source>
        <strain evidence="3">IBT 21917</strain>
    </source>
</reference>
<evidence type="ECO:0000313" key="3">
    <source>
        <dbReference type="EMBL" id="KAJ5151675.1"/>
    </source>
</evidence>
<sequence length="328" mass="37432">MKCSHHSLSPVQLDSRILFIPGSYPPEPESSPKSTMSPPQLPPRNPNRDKRYNSVATSHEELITALHLVADSVAQQRQPAARSIIFHPIYWAVMLALLSYLYHTLYTTLSDYTTILLIWCGLLMASLTFIKYLVRGYLDAAEQTGRWTWLYGEASEPTTTHVAKKPRQKKNSRARTRNPGHRDIVLISWFRGKIIAVVILRVVRIDRRNAEPRTNASESSTPTTSASDSSPVSTPSALSRPVPGQSRRCKAYIRAWTVQQRYRGYGMGREILNFAIRLCYKNGFGDPVFADDHAHSVRILPRLFNWWIQDMEERARDCLEREILAIRG</sequence>
<proteinExistence type="predicted"/>
<gene>
    <name evidence="3" type="ORF">N7492_009970</name>
</gene>
<protein>
    <submittedName>
        <fullName evidence="3">Uncharacterized protein</fullName>
    </submittedName>
</protein>
<feature type="region of interest" description="Disordered" evidence="1">
    <location>
        <begin position="212"/>
        <end position="243"/>
    </location>
</feature>
<reference evidence="3" key="1">
    <citation type="submission" date="2022-11" db="EMBL/GenBank/DDBJ databases">
        <authorList>
            <person name="Petersen C."/>
        </authorList>
    </citation>
    <scope>NUCLEOTIDE SEQUENCE</scope>
    <source>
        <strain evidence="3">IBT 21917</strain>
    </source>
</reference>
<evidence type="ECO:0000256" key="1">
    <source>
        <dbReference type="SAM" id="MobiDB-lite"/>
    </source>
</evidence>
<keyword evidence="2" id="KW-1133">Transmembrane helix</keyword>
<dbReference type="OrthoDB" id="5343688at2759"/>
<name>A0A9W9HN43_9EURO</name>
<feature type="region of interest" description="Disordered" evidence="1">
    <location>
        <begin position="25"/>
        <end position="51"/>
    </location>
</feature>
<keyword evidence="2" id="KW-0472">Membrane</keyword>
<organism evidence="3 4">
    <name type="scientific">Penicillium capsulatum</name>
    <dbReference type="NCBI Taxonomy" id="69766"/>
    <lineage>
        <taxon>Eukaryota</taxon>
        <taxon>Fungi</taxon>
        <taxon>Dikarya</taxon>
        <taxon>Ascomycota</taxon>
        <taxon>Pezizomycotina</taxon>
        <taxon>Eurotiomycetes</taxon>
        <taxon>Eurotiomycetidae</taxon>
        <taxon>Eurotiales</taxon>
        <taxon>Aspergillaceae</taxon>
        <taxon>Penicillium</taxon>
    </lineage>
</organism>
<dbReference type="Proteomes" id="UP001146351">
    <property type="component" value="Unassembled WGS sequence"/>
</dbReference>
<comment type="caution">
    <text evidence="3">The sequence shown here is derived from an EMBL/GenBank/DDBJ whole genome shotgun (WGS) entry which is preliminary data.</text>
</comment>
<evidence type="ECO:0000313" key="4">
    <source>
        <dbReference type="Proteomes" id="UP001146351"/>
    </source>
</evidence>
<dbReference type="AlphaFoldDB" id="A0A9W9HN43"/>
<keyword evidence="2" id="KW-0812">Transmembrane</keyword>
<feature type="transmembrane region" description="Helical" evidence="2">
    <location>
        <begin position="114"/>
        <end position="134"/>
    </location>
</feature>
<dbReference type="InterPro" id="IPR016181">
    <property type="entry name" value="Acyl_CoA_acyltransferase"/>
</dbReference>
<dbReference type="SUPFAM" id="SSF55729">
    <property type="entry name" value="Acyl-CoA N-acyltransferases (Nat)"/>
    <property type="match status" value="1"/>
</dbReference>
<keyword evidence="4" id="KW-1185">Reference proteome</keyword>
<evidence type="ECO:0000256" key="2">
    <source>
        <dbReference type="SAM" id="Phobius"/>
    </source>
</evidence>
<feature type="transmembrane region" description="Helical" evidence="2">
    <location>
        <begin position="84"/>
        <end position="102"/>
    </location>
</feature>
<dbReference type="EMBL" id="JAPQKO010000008">
    <property type="protein sequence ID" value="KAJ5151675.1"/>
    <property type="molecule type" value="Genomic_DNA"/>
</dbReference>